<dbReference type="GO" id="GO:0008483">
    <property type="term" value="F:transaminase activity"/>
    <property type="evidence" value="ECO:0007669"/>
    <property type="project" value="UniProtKB-KW"/>
</dbReference>
<evidence type="ECO:0000256" key="8">
    <source>
        <dbReference type="RuleBase" id="RU004508"/>
    </source>
</evidence>
<evidence type="ECO:0000256" key="1">
    <source>
        <dbReference type="ARBA" id="ARBA00001933"/>
    </source>
</evidence>
<keyword evidence="2" id="KW-0032">Aminotransferase</keyword>
<dbReference type="SUPFAM" id="SSF53383">
    <property type="entry name" value="PLP-dependent transferases"/>
    <property type="match status" value="1"/>
</dbReference>
<sequence>MIPLCVAEIKGNEWKYIEECLNNNAVGGIGSFVDRFEKDFKKFVGANRGVVTPNGTSALHLALRVLGIKEGDEVIVPSLTYIATVNPIKYVGAEPVFVDVCRDTFSMDVKKVEELITPRTKAIMPVHLYGHPVDMDSLMELASKYNLYVIEDATEGLGSLYKGNSIGSIGHMGCFSFNANKLMTTGGGGMLVTNDVELGKKAKFLSTQARVFHENNGFSYTDIGYNFRLPNINASMGCAQLENLDEFILKKREHRKYYDEFLKDVNGITLPVEKEWAKNVFWLYSIVVEDDFRMSRDELIKAFSENDIETRPFFEPVHEMIPYKNCRHGDLTVTEELGKRGINLPSSVGLKKEEIEKVCEIIIG</sequence>
<keyword evidence="3" id="KW-0808">Transferase</keyword>
<comment type="cofactor">
    <cofactor evidence="1">
        <name>pyridoxal 5'-phosphate</name>
        <dbReference type="ChEBI" id="CHEBI:597326"/>
    </cofactor>
</comment>
<dbReference type="Gene3D" id="3.90.1150.10">
    <property type="entry name" value="Aspartate Aminotransferase, domain 1"/>
    <property type="match status" value="1"/>
</dbReference>
<proteinExistence type="inferred from homology"/>
<dbReference type="FunFam" id="3.40.640.10:FF:000090">
    <property type="entry name" value="Pyridoxal phosphate-dependent aminotransferase"/>
    <property type="match status" value="1"/>
</dbReference>
<dbReference type="PANTHER" id="PTHR30244">
    <property type="entry name" value="TRANSAMINASE"/>
    <property type="match status" value="1"/>
</dbReference>
<dbReference type="PANTHER" id="PTHR30244:SF30">
    <property type="entry name" value="BLR5990 PROTEIN"/>
    <property type="match status" value="1"/>
</dbReference>
<accession>A0A1M5SI16</accession>
<dbReference type="EMBL" id="FQXR01000002">
    <property type="protein sequence ID" value="SHH38194.1"/>
    <property type="molecule type" value="Genomic_DNA"/>
</dbReference>
<keyword evidence="4 7" id="KW-0663">Pyridoxal phosphate</keyword>
<name>A0A1M5SI16_9FIRM</name>
<reference evidence="9 10" key="1">
    <citation type="submission" date="2016-11" db="EMBL/GenBank/DDBJ databases">
        <authorList>
            <person name="Jaros S."/>
            <person name="Januszkiewicz K."/>
            <person name="Wedrychowicz H."/>
        </authorList>
    </citation>
    <scope>NUCLEOTIDE SEQUENCE [LARGE SCALE GENOMIC DNA]</scope>
    <source>
        <strain evidence="9 10">DSM 13106</strain>
    </source>
</reference>
<dbReference type="OrthoDB" id="9810913at2"/>
<protein>
    <submittedName>
        <fullName evidence="9">Perosamine synthetase</fullName>
    </submittedName>
</protein>
<evidence type="ECO:0000313" key="9">
    <source>
        <dbReference type="EMBL" id="SHH38194.1"/>
    </source>
</evidence>
<dbReference type="Gene3D" id="3.40.640.10">
    <property type="entry name" value="Type I PLP-dependent aspartate aminotransferase-like (Major domain)"/>
    <property type="match status" value="1"/>
</dbReference>
<dbReference type="RefSeq" id="WP_072742648.1">
    <property type="nucleotide sequence ID" value="NZ_FQXR01000002.1"/>
</dbReference>
<dbReference type="InterPro" id="IPR000653">
    <property type="entry name" value="DegT/StrS_aminotransferase"/>
</dbReference>
<evidence type="ECO:0000256" key="3">
    <source>
        <dbReference type="ARBA" id="ARBA00022679"/>
    </source>
</evidence>
<gene>
    <name evidence="9" type="ORF">SAMN02745180_00180</name>
</gene>
<dbReference type="STRING" id="1123281.SAMN02745180_00180"/>
<dbReference type="GO" id="GO:0030170">
    <property type="term" value="F:pyridoxal phosphate binding"/>
    <property type="evidence" value="ECO:0007669"/>
    <property type="project" value="TreeGrafter"/>
</dbReference>
<dbReference type="InterPro" id="IPR015422">
    <property type="entry name" value="PyrdxlP-dep_Trfase_small"/>
</dbReference>
<dbReference type="Proteomes" id="UP000184389">
    <property type="component" value="Unassembled WGS sequence"/>
</dbReference>
<dbReference type="Pfam" id="PF01041">
    <property type="entry name" value="DegT_DnrJ_EryC1"/>
    <property type="match status" value="1"/>
</dbReference>
<evidence type="ECO:0000256" key="6">
    <source>
        <dbReference type="PIRSR" id="PIRSR000390-1"/>
    </source>
</evidence>
<dbReference type="InterPro" id="IPR015421">
    <property type="entry name" value="PyrdxlP-dep_Trfase_major"/>
</dbReference>
<feature type="active site" description="Proton acceptor" evidence="6">
    <location>
        <position position="181"/>
    </location>
</feature>
<evidence type="ECO:0000256" key="7">
    <source>
        <dbReference type="PIRSR" id="PIRSR000390-2"/>
    </source>
</evidence>
<dbReference type="PIRSF" id="PIRSF000390">
    <property type="entry name" value="PLP_StrS"/>
    <property type="match status" value="1"/>
</dbReference>
<dbReference type="AlphaFoldDB" id="A0A1M5SI16"/>
<comment type="similarity">
    <text evidence="5 8">Belongs to the DegT/DnrJ/EryC1 family.</text>
</comment>
<dbReference type="CDD" id="cd00616">
    <property type="entry name" value="AHBA_syn"/>
    <property type="match status" value="1"/>
</dbReference>
<evidence type="ECO:0000256" key="5">
    <source>
        <dbReference type="ARBA" id="ARBA00037999"/>
    </source>
</evidence>
<evidence type="ECO:0000256" key="2">
    <source>
        <dbReference type="ARBA" id="ARBA00022576"/>
    </source>
</evidence>
<feature type="modified residue" description="N6-(pyridoxal phosphate)lysine" evidence="7">
    <location>
        <position position="181"/>
    </location>
</feature>
<dbReference type="InterPro" id="IPR015424">
    <property type="entry name" value="PyrdxlP-dep_Trfase"/>
</dbReference>
<organism evidence="9 10">
    <name type="scientific">Sporanaerobacter acetigenes DSM 13106</name>
    <dbReference type="NCBI Taxonomy" id="1123281"/>
    <lineage>
        <taxon>Bacteria</taxon>
        <taxon>Bacillati</taxon>
        <taxon>Bacillota</taxon>
        <taxon>Tissierellia</taxon>
        <taxon>Tissierellales</taxon>
        <taxon>Sporanaerobacteraceae</taxon>
        <taxon>Sporanaerobacter</taxon>
    </lineage>
</organism>
<keyword evidence="10" id="KW-1185">Reference proteome</keyword>
<evidence type="ECO:0000313" key="10">
    <source>
        <dbReference type="Proteomes" id="UP000184389"/>
    </source>
</evidence>
<dbReference type="GO" id="GO:0000271">
    <property type="term" value="P:polysaccharide biosynthetic process"/>
    <property type="evidence" value="ECO:0007669"/>
    <property type="project" value="TreeGrafter"/>
</dbReference>
<evidence type="ECO:0000256" key="4">
    <source>
        <dbReference type="ARBA" id="ARBA00022898"/>
    </source>
</evidence>